<gene>
    <name evidence="1" type="ORF">WMO64_13570</name>
</gene>
<accession>A0ABV1EAZ4</accession>
<protein>
    <recommendedName>
        <fullName evidence="3">Tetrapyrrole methylase domain-containing protein</fullName>
    </recommendedName>
</protein>
<name>A0ABV1EAZ4_9FIRM</name>
<dbReference type="Proteomes" id="UP001464378">
    <property type="component" value="Unassembled WGS sequence"/>
</dbReference>
<keyword evidence="2" id="KW-1185">Reference proteome</keyword>
<reference evidence="1 2" key="1">
    <citation type="submission" date="2024-03" db="EMBL/GenBank/DDBJ databases">
        <title>Human intestinal bacterial collection.</title>
        <authorList>
            <person name="Pauvert C."/>
            <person name="Hitch T.C.A."/>
            <person name="Clavel T."/>
        </authorList>
    </citation>
    <scope>NUCLEOTIDE SEQUENCE [LARGE SCALE GENOMIC DNA]</scope>
    <source>
        <strain evidence="1 2">CLA-AP-H29</strain>
    </source>
</reference>
<dbReference type="RefSeq" id="WP_349232311.1">
    <property type="nucleotide sequence ID" value="NZ_JBBMFK010000026.1"/>
</dbReference>
<evidence type="ECO:0000313" key="2">
    <source>
        <dbReference type="Proteomes" id="UP001464378"/>
    </source>
</evidence>
<evidence type="ECO:0008006" key="3">
    <source>
        <dbReference type="Google" id="ProtNLM"/>
    </source>
</evidence>
<sequence>MLGYVALTGEKGRKIMLEQTEVMGLPLVRAQVPGMGGRHEKRLARRVERAARRLREAGVRRVLTGPDFPYWDLLEAQGLGGVDPGPMCQAMAAPLALAALEGGVCPPERAVVALRGGRVSRPFFQAAVALCARVRGVEVRAPGGGAELADYLRREYGLPVLERERPDLIVEFSPITSEPEGGPAMVLHGPSLRLLGLTLRPAMPVPDGFAPLPLTAALWETGCLPQPPEVVPEGKKMTWGVFLGRKGP</sequence>
<proteinExistence type="predicted"/>
<organism evidence="1 2">
    <name type="scientific">Pseudoflavonifractor intestinihominis</name>
    <dbReference type="NCBI Taxonomy" id="3133171"/>
    <lineage>
        <taxon>Bacteria</taxon>
        <taxon>Bacillati</taxon>
        <taxon>Bacillota</taxon>
        <taxon>Clostridia</taxon>
        <taxon>Eubacteriales</taxon>
        <taxon>Oscillospiraceae</taxon>
        <taxon>Pseudoflavonifractor</taxon>
    </lineage>
</organism>
<dbReference type="EMBL" id="JBBMFK010000026">
    <property type="protein sequence ID" value="MEQ2444490.1"/>
    <property type="molecule type" value="Genomic_DNA"/>
</dbReference>
<comment type="caution">
    <text evidence="1">The sequence shown here is derived from an EMBL/GenBank/DDBJ whole genome shotgun (WGS) entry which is preliminary data.</text>
</comment>
<evidence type="ECO:0000313" key="1">
    <source>
        <dbReference type="EMBL" id="MEQ2444490.1"/>
    </source>
</evidence>